<evidence type="ECO:0000256" key="1">
    <source>
        <dbReference type="ARBA" id="ARBA00010105"/>
    </source>
</evidence>
<keyword evidence="3" id="KW-1185">Reference proteome</keyword>
<organism evidence="2 3">
    <name type="scientific">Thamnocephalis sphaerospora</name>
    <dbReference type="NCBI Taxonomy" id="78915"/>
    <lineage>
        <taxon>Eukaryota</taxon>
        <taxon>Fungi</taxon>
        <taxon>Fungi incertae sedis</taxon>
        <taxon>Zoopagomycota</taxon>
        <taxon>Zoopagomycotina</taxon>
        <taxon>Zoopagomycetes</taxon>
        <taxon>Zoopagales</taxon>
        <taxon>Sigmoideomycetaceae</taxon>
        <taxon>Thamnocephalis</taxon>
    </lineage>
</organism>
<dbReference type="Pfam" id="PF03690">
    <property type="entry name" value="MYG1_exonuc"/>
    <property type="match status" value="1"/>
</dbReference>
<dbReference type="Proteomes" id="UP000271241">
    <property type="component" value="Unassembled WGS sequence"/>
</dbReference>
<keyword evidence="2" id="KW-0378">Hydrolase</keyword>
<dbReference type="PANTHER" id="PTHR11215:SF1">
    <property type="entry name" value="MYG1 EXONUCLEASE"/>
    <property type="match status" value="1"/>
</dbReference>
<dbReference type="GO" id="GO:0016787">
    <property type="term" value="F:hydrolase activity"/>
    <property type="evidence" value="ECO:0007669"/>
    <property type="project" value="UniProtKB-KW"/>
</dbReference>
<protein>
    <submittedName>
        <fullName evidence="2">Metal-dependent protein hydrolase</fullName>
    </submittedName>
</protein>
<dbReference type="OrthoDB" id="10265310at2759"/>
<dbReference type="AlphaFoldDB" id="A0A4P9XIK1"/>
<dbReference type="EMBL" id="KZ993101">
    <property type="protein sequence ID" value="RKP05534.1"/>
    <property type="molecule type" value="Genomic_DNA"/>
</dbReference>
<feature type="non-terminal residue" evidence="2">
    <location>
        <position position="1"/>
    </location>
</feature>
<evidence type="ECO:0000313" key="3">
    <source>
        <dbReference type="Proteomes" id="UP000271241"/>
    </source>
</evidence>
<accession>A0A4P9XIK1</accession>
<name>A0A4P9XIK1_9FUNG</name>
<proteinExistence type="inferred from homology"/>
<reference evidence="3" key="1">
    <citation type="journal article" date="2018" name="Nat. Microbiol.">
        <title>Leveraging single-cell genomics to expand the fungal tree of life.</title>
        <authorList>
            <person name="Ahrendt S.R."/>
            <person name="Quandt C.A."/>
            <person name="Ciobanu D."/>
            <person name="Clum A."/>
            <person name="Salamov A."/>
            <person name="Andreopoulos B."/>
            <person name="Cheng J.F."/>
            <person name="Woyke T."/>
            <person name="Pelin A."/>
            <person name="Henrissat B."/>
            <person name="Reynolds N.K."/>
            <person name="Benny G.L."/>
            <person name="Smith M.E."/>
            <person name="James T.Y."/>
            <person name="Grigoriev I.V."/>
        </authorList>
    </citation>
    <scope>NUCLEOTIDE SEQUENCE [LARGE SCALE GENOMIC DNA]</scope>
    <source>
        <strain evidence="3">RSA 1356</strain>
    </source>
</reference>
<dbReference type="PANTHER" id="PTHR11215">
    <property type="entry name" value="METAL DEPENDENT HYDROLASE - RELATED"/>
    <property type="match status" value="1"/>
</dbReference>
<evidence type="ECO:0000313" key="2">
    <source>
        <dbReference type="EMBL" id="RKP05534.1"/>
    </source>
</evidence>
<dbReference type="GO" id="GO:0005634">
    <property type="term" value="C:nucleus"/>
    <property type="evidence" value="ECO:0007669"/>
    <property type="project" value="TreeGrafter"/>
</dbReference>
<gene>
    <name evidence="2" type="ORF">THASP1DRAFT_25985</name>
</gene>
<comment type="similarity">
    <text evidence="1">Belongs to the MYG1 family.</text>
</comment>
<dbReference type="InterPro" id="IPR003226">
    <property type="entry name" value="MYG1_exonuclease"/>
</dbReference>
<dbReference type="GO" id="GO:0005737">
    <property type="term" value="C:cytoplasm"/>
    <property type="evidence" value="ECO:0007669"/>
    <property type="project" value="TreeGrafter"/>
</dbReference>
<dbReference type="STRING" id="78915.A0A4P9XIK1"/>
<sequence>REIVATALSKRFEVDPSGAIIKFEQFCPWKEHLFDLEKELGITEATGNRPLYVLYEDTSRRWRVQAIPVEPDSFASRLPLPESWRGFRDEELSGKSGIADCVFVHHSGFIGGNKTLDGALSMARQSLALSNSEEAQMKRQRVE</sequence>